<comment type="similarity">
    <text evidence="2">In the C-terminal section; belongs to the transpeptidase family.</text>
</comment>
<dbReference type="PANTHER" id="PTHR32282:SF11">
    <property type="entry name" value="PENICILLIN-BINDING PROTEIN 1B"/>
    <property type="match status" value="1"/>
</dbReference>
<comment type="subcellular location">
    <subcellularLocation>
        <location evidence="1">Cell membrane</location>
    </subcellularLocation>
</comment>
<dbReference type="GO" id="GO:0008658">
    <property type="term" value="F:penicillin binding"/>
    <property type="evidence" value="ECO:0007669"/>
    <property type="project" value="InterPro"/>
</dbReference>
<evidence type="ECO:0000256" key="9">
    <source>
        <dbReference type="ARBA" id="ARBA00022801"/>
    </source>
</evidence>
<dbReference type="GO" id="GO:0006508">
    <property type="term" value="P:proteolysis"/>
    <property type="evidence" value="ECO:0007669"/>
    <property type="project" value="UniProtKB-KW"/>
</dbReference>
<dbReference type="FunFam" id="1.10.3810.10:FF:000001">
    <property type="entry name" value="Penicillin-binding protein 1A"/>
    <property type="match status" value="1"/>
</dbReference>
<keyword evidence="4" id="KW-1003">Cell membrane</keyword>
<evidence type="ECO:0000256" key="2">
    <source>
        <dbReference type="ARBA" id="ARBA00007090"/>
    </source>
</evidence>
<dbReference type="Pfam" id="PF00912">
    <property type="entry name" value="Transgly"/>
    <property type="match status" value="1"/>
</dbReference>
<dbReference type="Gene3D" id="1.10.3810.10">
    <property type="entry name" value="Biosynthetic peptidoglycan transglycosylase-like"/>
    <property type="match status" value="1"/>
</dbReference>
<keyword evidence="7" id="KW-0328">Glycosyltransferase</keyword>
<keyword evidence="13" id="KW-0511">Multifunctional enzyme</keyword>
<evidence type="ECO:0000256" key="7">
    <source>
        <dbReference type="ARBA" id="ARBA00022676"/>
    </source>
</evidence>
<dbReference type="InterPro" id="IPR001264">
    <property type="entry name" value="Glyco_trans_51"/>
</dbReference>
<dbReference type="EMBL" id="QXIR01000001">
    <property type="protein sequence ID" value="RIW38830.1"/>
    <property type="molecule type" value="Genomic_DNA"/>
</dbReference>
<evidence type="ECO:0000256" key="5">
    <source>
        <dbReference type="ARBA" id="ARBA00022645"/>
    </source>
</evidence>
<accession>A0A3A1R7I3</accession>
<organism evidence="19 20">
    <name type="scientific">Bacillus salacetis</name>
    <dbReference type="NCBI Taxonomy" id="2315464"/>
    <lineage>
        <taxon>Bacteria</taxon>
        <taxon>Bacillati</taxon>
        <taxon>Bacillota</taxon>
        <taxon>Bacilli</taxon>
        <taxon>Bacillales</taxon>
        <taxon>Bacillaceae</taxon>
        <taxon>Bacillus</taxon>
    </lineage>
</organism>
<dbReference type="InterPro" id="IPR012338">
    <property type="entry name" value="Beta-lactam/transpept-like"/>
</dbReference>
<dbReference type="Gene3D" id="3.40.710.10">
    <property type="entry name" value="DD-peptidase/beta-lactamase superfamily"/>
    <property type="match status" value="1"/>
</dbReference>
<comment type="catalytic activity">
    <reaction evidence="16">
        <text>[GlcNAc-(1-&gt;4)-Mur2Ac(oyl-L-Ala-gamma-D-Glu-L-Lys-D-Ala-D-Ala)](n)-di-trans,octa-cis-undecaprenyl diphosphate + beta-D-GlcNAc-(1-&gt;4)-Mur2Ac(oyl-L-Ala-gamma-D-Glu-L-Lys-D-Ala-D-Ala)-di-trans,octa-cis-undecaprenyl diphosphate = [GlcNAc-(1-&gt;4)-Mur2Ac(oyl-L-Ala-gamma-D-Glu-L-Lys-D-Ala-D-Ala)](n+1)-di-trans,octa-cis-undecaprenyl diphosphate + di-trans,octa-cis-undecaprenyl diphosphate + H(+)</text>
        <dbReference type="Rhea" id="RHEA:23708"/>
        <dbReference type="Rhea" id="RHEA-COMP:9602"/>
        <dbReference type="Rhea" id="RHEA-COMP:9603"/>
        <dbReference type="ChEBI" id="CHEBI:15378"/>
        <dbReference type="ChEBI" id="CHEBI:58405"/>
        <dbReference type="ChEBI" id="CHEBI:60033"/>
        <dbReference type="ChEBI" id="CHEBI:78435"/>
        <dbReference type="EC" id="2.4.99.28"/>
    </reaction>
</comment>
<dbReference type="InterPro" id="IPR001460">
    <property type="entry name" value="PCN-bd_Tpept"/>
</dbReference>
<evidence type="ECO:0000256" key="12">
    <source>
        <dbReference type="ARBA" id="ARBA00023136"/>
    </source>
</evidence>
<evidence type="ECO:0000256" key="1">
    <source>
        <dbReference type="ARBA" id="ARBA00004236"/>
    </source>
</evidence>
<dbReference type="GO" id="GO:0008955">
    <property type="term" value="F:peptidoglycan glycosyltransferase activity"/>
    <property type="evidence" value="ECO:0007669"/>
    <property type="project" value="UniProtKB-EC"/>
</dbReference>
<comment type="caution">
    <text evidence="19">The sequence shown here is derived from an EMBL/GenBank/DDBJ whole genome shotgun (WGS) entry which is preliminary data.</text>
</comment>
<dbReference type="GO" id="GO:0030288">
    <property type="term" value="C:outer membrane-bounded periplasmic space"/>
    <property type="evidence" value="ECO:0007669"/>
    <property type="project" value="TreeGrafter"/>
</dbReference>
<dbReference type="GO" id="GO:0005886">
    <property type="term" value="C:plasma membrane"/>
    <property type="evidence" value="ECO:0007669"/>
    <property type="project" value="UniProtKB-SubCell"/>
</dbReference>
<comment type="catalytic activity">
    <reaction evidence="15">
        <text>Preferential cleavage: (Ac)2-L-Lys-D-Ala-|-D-Ala. Also transpeptidation of peptidyl-alanyl moieties that are N-acyl substituents of D-alanine.</text>
        <dbReference type="EC" id="3.4.16.4"/>
    </reaction>
</comment>
<dbReference type="PANTHER" id="PTHR32282">
    <property type="entry name" value="BINDING PROTEIN TRANSPEPTIDASE, PUTATIVE-RELATED"/>
    <property type="match status" value="1"/>
</dbReference>
<dbReference type="GO" id="GO:0008360">
    <property type="term" value="P:regulation of cell shape"/>
    <property type="evidence" value="ECO:0007669"/>
    <property type="project" value="UniProtKB-KW"/>
</dbReference>
<keyword evidence="8" id="KW-0808">Transferase</keyword>
<dbReference type="GO" id="GO:0009252">
    <property type="term" value="P:peptidoglycan biosynthetic process"/>
    <property type="evidence" value="ECO:0007669"/>
    <property type="project" value="UniProtKB-KW"/>
</dbReference>
<feature type="domain" description="Penicillin-binding protein transpeptidase" evidence="17">
    <location>
        <begin position="349"/>
        <end position="592"/>
    </location>
</feature>
<sequence length="616" mass="70448">MRTVAGYILVFSLFPFFLFILFSSAKEIHKVQGFHGALEEAVSEDQFNITKTSLITDKDGRVFSEMNNPFRLYADDQEIPDFVKEIVVASEDQHFYEHVGFDAGAILRAVVKNLVFTHIQQGGSTITQQLARNLYLGQEKTYNRKLTELFYAHEIEKSLSKEKIMELYLNVIYFSNGVYGIETAAQYYFQKPLGDLNKAELAFITAIPNNPNKYNPAEHFDQTKIRQERLLDIMQQTGKLTEKEAAELKKIPIQLNVRKATDKYPDYAVYAESELRELVARQEGYLKELDNAKSPEGKQKIYDAFDKRMSDVINSGVVIHTSLDRSMQEKSMTAFQDRLPYEGIEGASITIDNDSRKIIAMVGGKNYQKYNFHHAYQAFRQPGSAIKPLLVYGPYIEQTQASIAERVSADNYCIGNYCPVNYGGRQYGTVTMNTAFSQSYNTPALRLFEKVGITEAFNKLDKFGFEKVQQQDYTYAASIGGFTYGMSPLEMTDAYTSFIDGNYQPARAITKVTDYKGKVLYEWKEPRETLWSQQTTEKIRAMMSNSMQNGTGKWAKVNKPYAGAKTGTTNNYNDYWILGLTDSYTTGVWIGYDTPKNMENIERNRPSHLIWRDIMK</sequence>
<feature type="domain" description="Glycosyl transferase family 51" evidence="18">
    <location>
        <begin position="61"/>
        <end position="235"/>
    </location>
</feature>
<keyword evidence="12" id="KW-0472">Membrane</keyword>
<evidence type="ECO:0000313" key="20">
    <source>
        <dbReference type="Proteomes" id="UP000265801"/>
    </source>
</evidence>
<dbReference type="SUPFAM" id="SSF53955">
    <property type="entry name" value="Lysozyme-like"/>
    <property type="match status" value="1"/>
</dbReference>
<reference evidence="19 20" key="1">
    <citation type="submission" date="2018-09" db="EMBL/GenBank/DDBJ databases">
        <title>Bacillus saliacetes sp. nov., isolated from Thai shrimp paste (Ka-pi).</title>
        <authorList>
            <person name="Daroonpunt R."/>
            <person name="Tanasupawat S."/>
            <person name="Yiamsombut S."/>
        </authorList>
    </citation>
    <scope>NUCLEOTIDE SEQUENCE [LARGE SCALE GENOMIC DNA]</scope>
    <source>
        <strain evidence="19 20">SKP7-4</strain>
    </source>
</reference>
<evidence type="ECO:0000313" key="19">
    <source>
        <dbReference type="EMBL" id="RIW38830.1"/>
    </source>
</evidence>
<evidence type="ECO:0000256" key="8">
    <source>
        <dbReference type="ARBA" id="ARBA00022679"/>
    </source>
</evidence>
<protein>
    <submittedName>
        <fullName evidence="19">Penicillin-binding protein</fullName>
    </submittedName>
</protein>
<keyword evidence="11" id="KW-0573">Peptidoglycan synthesis</keyword>
<keyword evidence="5" id="KW-0121">Carboxypeptidase</keyword>
<evidence type="ECO:0000256" key="4">
    <source>
        <dbReference type="ARBA" id="ARBA00022475"/>
    </source>
</evidence>
<evidence type="ECO:0000256" key="6">
    <source>
        <dbReference type="ARBA" id="ARBA00022670"/>
    </source>
</evidence>
<evidence type="ECO:0000256" key="15">
    <source>
        <dbReference type="ARBA" id="ARBA00034000"/>
    </source>
</evidence>
<dbReference type="InterPro" id="IPR023346">
    <property type="entry name" value="Lysozyme-like_dom_sf"/>
</dbReference>
<comment type="similarity">
    <text evidence="3">In the N-terminal section; belongs to the glycosyltransferase 51 family.</text>
</comment>
<dbReference type="AlphaFoldDB" id="A0A3A1R7I3"/>
<keyword evidence="6" id="KW-0645">Protease</keyword>
<keyword evidence="14" id="KW-0961">Cell wall biogenesis/degradation</keyword>
<evidence type="ECO:0000256" key="14">
    <source>
        <dbReference type="ARBA" id="ARBA00023316"/>
    </source>
</evidence>
<dbReference type="Proteomes" id="UP000265801">
    <property type="component" value="Unassembled WGS sequence"/>
</dbReference>
<dbReference type="GO" id="GO:0009002">
    <property type="term" value="F:serine-type D-Ala-D-Ala carboxypeptidase activity"/>
    <property type="evidence" value="ECO:0007669"/>
    <property type="project" value="UniProtKB-EC"/>
</dbReference>
<dbReference type="RefSeq" id="WP_119544810.1">
    <property type="nucleotide sequence ID" value="NZ_QXIR01000001.1"/>
</dbReference>
<gene>
    <name evidence="19" type="ORF">D3H55_00285</name>
</gene>
<evidence type="ECO:0000259" key="18">
    <source>
        <dbReference type="Pfam" id="PF00912"/>
    </source>
</evidence>
<dbReference type="InterPro" id="IPR036950">
    <property type="entry name" value="PBP_transglycosylase"/>
</dbReference>
<dbReference type="SUPFAM" id="SSF56601">
    <property type="entry name" value="beta-lactamase/transpeptidase-like"/>
    <property type="match status" value="1"/>
</dbReference>
<dbReference type="OrthoDB" id="9766909at2"/>
<evidence type="ECO:0000256" key="13">
    <source>
        <dbReference type="ARBA" id="ARBA00023268"/>
    </source>
</evidence>
<keyword evidence="10" id="KW-0133">Cell shape</keyword>
<evidence type="ECO:0000256" key="16">
    <source>
        <dbReference type="ARBA" id="ARBA00049902"/>
    </source>
</evidence>
<evidence type="ECO:0000256" key="10">
    <source>
        <dbReference type="ARBA" id="ARBA00022960"/>
    </source>
</evidence>
<name>A0A3A1R7I3_9BACI</name>
<dbReference type="Pfam" id="PF00905">
    <property type="entry name" value="Transpeptidase"/>
    <property type="match status" value="1"/>
</dbReference>
<proteinExistence type="inferred from homology"/>
<dbReference type="GO" id="GO:0071555">
    <property type="term" value="P:cell wall organization"/>
    <property type="evidence" value="ECO:0007669"/>
    <property type="project" value="UniProtKB-KW"/>
</dbReference>
<dbReference type="InterPro" id="IPR050396">
    <property type="entry name" value="Glycosyltr_51/Transpeptidase"/>
</dbReference>
<keyword evidence="9" id="KW-0378">Hydrolase</keyword>
<keyword evidence="20" id="KW-1185">Reference proteome</keyword>
<evidence type="ECO:0000256" key="11">
    <source>
        <dbReference type="ARBA" id="ARBA00022984"/>
    </source>
</evidence>
<evidence type="ECO:0000259" key="17">
    <source>
        <dbReference type="Pfam" id="PF00905"/>
    </source>
</evidence>
<evidence type="ECO:0000256" key="3">
    <source>
        <dbReference type="ARBA" id="ARBA00007739"/>
    </source>
</evidence>